<protein>
    <submittedName>
        <fullName evidence="1">Uncharacterized protein</fullName>
    </submittedName>
</protein>
<proteinExistence type="predicted"/>
<gene>
    <name evidence="1" type="ORF">MSEDJ_42850</name>
</gene>
<evidence type="ECO:0000313" key="1">
    <source>
        <dbReference type="EMBL" id="BBY30189.1"/>
    </source>
</evidence>
<organism evidence="1 2">
    <name type="scientific">Mycolicibacterium sediminis</name>
    <dbReference type="NCBI Taxonomy" id="1286180"/>
    <lineage>
        <taxon>Bacteria</taxon>
        <taxon>Bacillati</taxon>
        <taxon>Actinomycetota</taxon>
        <taxon>Actinomycetes</taxon>
        <taxon>Mycobacteriales</taxon>
        <taxon>Mycobacteriaceae</taxon>
        <taxon>Mycolicibacterium</taxon>
    </lineage>
</organism>
<sequence>MPAEVKRTLRCAAARSATGSAKVMVTGWATPTTSLGAGDTDAMGATGTVACPALPRALDVVNSSTAIPDAASTRRTVVDKVILKGRPVFFMVDRRGGAKC</sequence>
<dbReference type="EMBL" id="AP022588">
    <property type="protein sequence ID" value="BBY30189.1"/>
    <property type="molecule type" value="Genomic_DNA"/>
</dbReference>
<reference evidence="1 2" key="1">
    <citation type="journal article" date="2019" name="Emerg. Microbes Infect.">
        <title>Comprehensive subspecies identification of 175 nontuberculous mycobacteria species based on 7547 genomic profiles.</title>
        <authorList>
            <person name="Matsumoto Y."/>
            <person name="Kinjo T."/>
            <person name="Motooka D."/>
            <person name="Nabeya D."/>
            <person name="Jung N."/>
            <person name="Uechi K."/>
            <person name="Horii T."/>
            <person name="Iida T."/>
            <person name="Fujita J."/>
            <person name="Nakamura S."/>
        </authorList>
    </citation>
    <scope>NUCLEOTIDE SEQUENCE [LARGE SCALE GENOMIC DNA]</scope>
    <source>
        <strain evidence="1 2">JCM 17899</strain>
    </source>
</reference>
<accession>A0A7I7QUZ4</accession>
<dbReference type="AlphaFoldDB" id="A0A7I7QUZ4"/>
<name>A0A7I7QUZ4_9MYCO</name>
<dbReference type="KEGG" id="msei:MSEDJ_42850"/>
<dbReference type="Proteomes" id="UP000467193">
    <property type="component" value="Chromosome"/>
</dbReference>
<keyword evidence="2" id="KW-1185">Reference proteome</keyword>
<evidence type="ECO:0000313" key="2">
    <source>
        <dbReference type="Proteomes" id="UP000467193"/>
    </source>
</evidence>